<dbReference type="SUPFAM" id="SSF57850">
    <property type="entry name" value="RING/U-box"/>
    <property type="match status" value="1"/>
</dbReference>
<comment type="pathway">
    <text evidence="2">Protein modification; protein sumoylation.</text>
</comment>
<dbReference type="PANTHER" id="PTHR10782">
    <property type="entry name" value="ZINC FINGER MIZ DOMAIN-CONTAINING PROTEIN"/>
    <property type="match status" value="1"/>
</dbReference>
<evidence type="ECO:0000259" key="12">
    <source>
        <dbReference type="PROSITE" id="PS50800"/>
    </source>
</evidence>
<keyword evidence="16" id="KW-1185">Reference proteome</keyword>
<dbReference type="InterPro" id="IPR013083">
    <property type="entry name" value="Znf_RING/FYVE/PHD"/>
</dbReference>
<feature type="compositionally biased region" description="Polar residues" evidence="11">
    <location>
        <begin position="445"/>
        <end position="473"/>
    </location>
</feature>
<dbReference type="InterPro" id="IPR023321">
    <property type="entry name" value="PINIT"/>
</dbReference>
<organism evidence="15 16">
    <name type="scientific">Apiospora saccharicola</name>
    <dbReference type="NCBI Taxonomy" id="335842"/>
    <lineage>
        <taxon>Eukaryota</taxon>
        <taxon>Fungi</taxon>
        <taxon>Dikarya</taxon>
        <taxon>Ascomycota</taxon>
        <taxon>Pezizomycotina</taxon>
        <taxon>Sordariomycetes</taxon>
        <taxon>Xylariomycetidae</taxon>
        <taxon>Amphisphaeriales</taxon>
        <taxon>Apiosporaceae</taxon>
        <taxon>Apiospora</taxon>
    </lineage>
</organism>
<dbReference type="InterPro" id="IPR004181">
    <property type="entry name" value="Znf_MIZ"/>
</dbReference>
<dbReference type="Pfam" id="PF14324">
    <property type="entry name" value="PINIT"/>
    <property type="match status" value="1"/>
</dbReference>
<evidence type="ECO:0000256" key="2">
    <source>
        <dbReference type="ARBA" id="ARBA00004718"/>
    </source>
</evidence>
<comment type="subcellular location">
    <subcellularLocation>
        <location evidence="1">Nucleus</location>
    </subcellularLocation>
</comment>
<dbReference type="SMART" id="SM00513">
    <property type="entry name" value="SAP"/>
    <property type="match status" value="1"/>
</dbReference>
<proteinExistence type="inferred from homology"/>
<dbReference type="EMBL" id="JAQQWM010000001">
    <property type="protein sequence ID" value="KAK8081782.1"/>
    <property type="molecule type" value="Genomic_DNA"/>
</dbReference>
<feature type="compositionally biased region" description="Polar residues" evidence="11">
    <location>
        <begin position="502"/>
        <end position="511"/>
    </location>
</feature>
<evidence type="ECO:0000256" key="11">
    <source>
        <dbReference type="SAM" id="MobiDB-lite"/>
    </source>
</evidence>
<feature type="region of interest" description="Disordered" evidence="11">
    <location>
        <begin position="396"/>
        <end position="521"/>
    </location>
</feature>
<evidence type="ECO:0000259" key="13">
    <source>
        <dbReference type="PROSITE" id="PS51044"/>
    </source>
</evidence>
<feature type="domain" description="PINIT" evidence="14">
    <location>
        <begin position="131"/>
        <end position="286"/>
    </location>
</feature>
<evidence type="ECO:0000256" key="9">
    <source>
        <dbReference type="ARBA" id="ARBA00023242"/>
    </source>
</evidence>
<dbReference type="InterPro" id="IPR036361">
    <property type="entry name" value="SAP_dom_sf"/>
</dbReference>
<keyword evidence="6 10" id="KW-0863">Zinc-finger</keyword>
<dbReference type="PROSITE" id="PS51466">
    <property type="entry name" value="PINIT"/>
    <property type="match status" value="1"/>
</dbReference>
<evidence type="ECO:0000256" key="3">
    <source>
        <dbReference type="ARBA" id="ARBA00005383"/>
    </source>
</evidence>
<feature type="compositionally biased region" description="Polar residues" evidence="11">
    <location>
        <begin position="82"/>
        <end position="94"/>
    </location>
</feature>
<protein>
    <submittedName>
        <fullName evidence="15">Uncharacterized protein</fullName>
    </submittedName>
</protein>
<comment type="caution">
    <text evidence="15">The sequence shown here is derived from an EMBL/GenBank/DDBJ whole genome shotgun (WGS) entry which is preliminary data.</text>
</comment>
<keyword evidence="4" id="KW-0808">Transferase</keyword>
<dbReference type="PANTHER" id="PTHR10782:SF4">
    <property type="entry name" value="TONALLI, ISOFORM E"/>
    <property type="match status" value="1"/>
</dbReference>
<evidence type="ECO:0000256" key="6">
    <source>
        <dbReference type="ARBA" id="ARBA00022771"/>
    </source>
</evidence>
<reference evidence="15 16" key="1">
    <citation type="submission" date="2023-01" db="EMBL/GenBank/DDBJ databases">
        <title>Analysis of 21 Apiospora genomes using comparative genomics revels a genus with tremendous synthesis potential of carbohydrate active enzymes and secondary metabolites.</title>
        <authorList>
            <person name="Sorensen T."/>
        </authorList>
    </citation>
    <scope>NUCLEOTIDE SEQUENCE [LARGE SCALE GENOMIC DNA]</scope>
    <source>
        <strain evidence="15 16">CBS 83171</strain>
    </source>
</reference>
<dbReference type="Pfam" id="PF02037">
    <property type="entry name" value="SAP"/>
    <property type="match status" value="1"/>
</dbReference>
<evidence type="ECO:0000256" key="8">
    <source>
        <dbReference type="ARBA" id="ARBA00022833"/>
    </source>
</evidence>
<evidence type="ECO:0000256" key="10">
    <source>
        <dbReference type="PROSITE-ProRule" id="PRU00452"/>
    </source>
</evidence>
<comment type="similarity">
    <text evidence="3">Belongs to the PIAS family.</text>
</comment>
<evidence type="ECO:0000313" key="15">
    <source>
        <dbReference type="EMBL" id="KAK8081782.1"/>
    </source>
</evidence>
<dbReference type="PROSITE" id="PS50800">
    <property type="entry name" value="SAP"/>
    <property type="match status" value="1"/>
</dbReference>
<dbReference type="Proteomes" id="UP001446871">
    <property type="component" value="Unassembled WGS sequence"/>
</dbReference>
<evidence type="ECO:0000256" key="7">
    <source>
        <dbReference type="ARBA" id="ARBA00022786"/>
    </source>
</evidence>
<feature type="region of interest" description="Disordered" evidence="11">
    <location>
        <begin position="72"/>
        <end position="106"/>
    </location>
</feature>
<dbReference type="Gene3D" id="2.60.120.780">
    <property type="entry name" value="PINIT domain"/>
    <property type="match status" value="1"/>
</dbReference>
<keyword evidence="5" id="KW-0479">Metal-binding</keyword>
<keyword evidence="8" id="KW-0862">Zinc</keyword>
<keyword evidence="9" id="KW-0539">Nucleus</keyword>
<sequence>MASSTSAREIQSLSAQLGHMLNKQLQSICQLNGLKTSGIKADLQKRIIEALQENLHADPALYAQLRSTIQSMSSGGRGGHQAHQNNGASTTASSRGAPYGTSPGIPPVVPNYTNGYTPYAFGGQNRGFGGASAPGASKTMLQFKPSPFYTIQSQIGNVRPCDAMAQHRNSIHFALKTSDHPSLLQCAHDKTTRVMIFCAAEEQGVQEVAFPHQSELKVNGGEIKANLRGLKGKPGSTRPVDITSSLRLDKHSYVNNIEFTYALTQKVKTNPQAPKFFLAVYLCRAVPVEELVTKIQGRRIQKESVIQELTKAANDPDVVATSQVLSLKCPLSYTRLRAPCRSSACNHVQCFDATSYLQLQEQGPQWICPICNKSATFENLAIDQYVKDILDHTSESTEQVTIEPDGQWRAQASSEPEPKRPRYSSGVNASVIDDDDDEVVPLDSFSLQSARNTQTPNQSLFGTPGSVQGNGPPSASRKRPTEVIDLTLSDDEDDEPVRAPKRQNQGQTPSLGPNIPKFQYS</sequence>
<evidence type="ECO:0000313" key="16">
    <source>
        <dbReference type="Proteomes" id="UP001446871"/>
    </source>
</evidence>
<dbReference type="SUPFAM" id="SSF68906">
    <property type="entry name" value="SAP domain"/>
    <property type="match status" value="1"/>
</dbReference>
<dbReference type="InterPro" id="IPR003034">
    <property type="entry name" value="SAP_dom"/>
</dbReference>
<name>A0ABR1WE37_9PEZI</name>
<dbReference type="InterPro" id="IPR038654">
    <property type="entry name" value="PINIT_sf"/>
</dbReference>
<evidence type="ECO:0000256" key="5">
    <source>
        <dbReference type="ARBA" id="ARBA00022723"/>
    </source>
</evidence>
<accession>A0ABR1WE37</accession>
<keyword evidence="7" id="KW-0833">Ubl conjugation pathway</keyword>
<dbReference type="InterPro" id="IPR031141">
    <property type="entry name" value="SIZ1/2_SP-RING"/>
</dbReference>
<dbReference type="Gene3D" id="3.30.40.10">
    <property type="entry name" value="Zinc/RING finger domain, C3HC4 (zinc finger)"/>
    <property type="match status" value="1"/>
</dbReference>
<gene>
    <name evidence="15" type="ORF">PG996_000563</name>
</gene>
<dbReference type="Gene3D" id="1.10.720.30">
    <property type="entry name" value="SAP domain"/>
    <property type="match status" value="1"/>
</dbReference>
<evidence type="ECO:0000259" key="14">
    <source>
        <dbReference type="PROSITE" id="PS51466"/>
    </source>
</evidence>
<feature type="domain" description="SP-RING-type" evidence="13">
    <location>
        <begin position="314"/>
        <end position="399"/>
    </location>
</feature>
<dbReference type="CDD" id="cd16792">
    <property type="entry name" value="SP-RING_Siz-like"/>
    <property type="match status" value="1"/>
</dbReference>
<feature type="domain" description="SAP" evidence="12">
    <location>
        <begin position="17"/>
        <end position="51"/>
    </location>
</feature>
<evidence type="ECO:0000256" key="1">
    <source>
        <dbReference type="ARBA" id="ARBA00004123"/>
    </source>
</evidence>
<evidence type="ECO:0000256" key="4">
    <source>
        <dbReference type="ARBA" id="ARBA00022679"/>
    </source>
</evidence>
<dbReference type="PROSITE" id="PS51044">
    <property type="entry name" value="ZF_SP_RING"/>
    <property type="match status" value="1"/>
</dbReference>
<dbReference type="Pfam" id="PF02891">
    <property type="entry name" value="zf-MIZ"/>
    <property type="match status" value="1"/>
</dbReference>